<dbReference type="CDD" id="cd02134">
    <property type="entry name" value="KH-II_NusA_rpt1"/>
    <property type="match status" value="1"/>
</dbReference>
<dbReference type="InterPro" id="IPR025249">
    <property type="entry name" value="TF_NusA_KH_1st"/>
</dbReference>
<dbReference type="SUPFAM" id="SSF50249">
    <property type="entry name" value="Nucleic acid-binding proteins"/>
    <property type="match status" value="1"/>
</dbReference>
<dbReference type="Pfam" id="PF00575">
    <property type="entry name" value="S1"/>
    <property type="match status" value="1"/>
</dbReference>
<dbReference type="NCBIfam" id="TIGR01953">
    <property type="entry name" value="NusA"/>
    <property type="match status" value="1"/>
</dbReference>
<evidence type="ECO:0000256" key="7">
    <source>
        <dbReference type="HAMAP-Rule" id="MF_00945"/>
    </source>
</evidence>
<reference evidence="10" key="1">
    <citation type="submission" date="2023-07" db="EMBL/GenBank/DDBJ databases">
        <authorList>
            <person name="Colorado M.A."/>
            <person name="Villamil L.M."/>
            <person name="Melo J.F."/>
            <person name="Rodriguez J.A."/>
            <person name="Ruiz R.Y."/>
        </authorList>
    </citation>
    <scope>NUCLEOTIDE SEQUENCE [LARGE SCALE GENOMIC DNA]</scope>
    <source>
        <strain evidence="10">C33</strain>
    </source>
</reference>
<dbReference type="InterPro" id="IPR013735">
    <property type="entry name" value="TF_NusA_N"/>
</dbReference>
<dbReference type="InterPro" id="IPR036555">
    <property type="entry name" value="NusA_N_sf"/>
</dbReference>
<dbReference type="PANTHER" id="PTHR22648">
    <property type="entry name" value="TRANSCRIPTION TERMINATION FACTOR NUSA"/>
    <property type="match status" value="1"/>
</dbReference>
<evidence type="ECO:0000256" key="1">
    <source>
        <dbReference type="ARBA" id="ARBA00022472"/>
    </source>
</evidence>
<dbReference type="PROSITE" id="PS50084">
    <property type="entry name" value="KH_TYPE_1"/>
    <property type="match status" value="1"/>
</dbReference>
<evidence type="ECO:0000313" key="10">
    <source>
        <dbReference type="Proteomes" id="UP001279681"/>
    </source>
</evidence>
<comment type="caution">
    <text evidence="9">The sequence shown here is derived from an EMBL/GenBank/DDBJ whole genome shotgun (WGS) entry which is preliminary data.</text>
</comment>
<dbReference type="Gene3D" id="3.30.300.20">
    <property type="match status" value="2"/>
</dbReference>
<dbReference type="Proteomes" id="UP001279681">
    <property type="component" value="Unassembled WGS sequence"/>
</dbReference>
<comment type="subunit">
    <text evidence="7">Monomer. Binds directly to the core enzyme of the DNA-dependent RNA polymerase and to nascent RNA.</text>
</comment>
<keyword evidence="2 7" id="KW-0963">Cytoplasm</keyword>
<evidence type="ECO:0000256" key="2">
    <source>
        <dbReference type="ARBA" id="ARBA00022490"/>
    </source>
</evidence>
<dbReference type="CDD" id="cd22529">
    <property type="entry name" value="KH-II_NusA_rpt2"/>
    <property type="match status" value="1"/>
</dbReference>
<dbReference type="InterPro" id="IPR030842">
    <property type="entry name" value="TF_NusA_bacterial"/>
</dbReference>
<keyword evidence="4 7" id="KW-0694">RNA-binding</keyword>
<evidence type="ECO:0000256" key="3">
    <source>
        <dbReference type="ARBA" id="ARBA00022814"/>
    </source>
</evidence>
<comment type="similarity">
    <text evidence="7">Belongs to the NusA family.</text>
</comment>
<evidence type="ECO:0000313" key="9">
    <source>
        <dbReference type="EMBL" id="MDX8335478.1"/>
    </source>
</evidence>
<evidence type="ECO:0000259" key="8">
    <source>
        <dbReference type="PROSITE" id="PS50126"/>
    </source>
</evidence>
<dbReference type="Gene3D" id="2.40.50.140">
    <property type="entry name" value="Nucleic acid-binding proteins"/>
    <property type="match status" value="1"/>
</dbReference>
<keyword evidence="1 7" id="KW-0806">Transcription termination</keyword>
<evidence type="ECO:0000256" key="4">
    <source>
        <dbReference type="ARBA" id="ARBA00022884"/>
    </source>
</evidence>
<feature type="domain" description="S1 motif" evidence="8">
    <location>
        <begin position="142"/>
        <end position="207"/>
    </location>
</feature>
<dbReference type="InterPro" id="IPR003029">
    <property type="entry name" value="S1_domain"/>
</dbReference>
<sequence length="368" mass="41140">MKSKDGKIFLEALEQLEKEKGINKESLLEAVEQAMLAAYKKHYGEEENVEVEINRSTGEVKVFEIKTVVTTEDLYDAALEVSIEDAVEAGHKRAKLGDVIKLEVNCEEFRRNAIQNGKQIVIQKVREAERQNIFDKFKVKEHDIITGIIRRIDEKRNIFIEFDGCEAILTTAEQSPADVYRVGERIKVYVAEVEKTNKFPKIVISRKNEGLLKKLFELEIPEIAEGVIEIKSVAREAGSRAKVAVYSADENIDTVGACIGQKGLRIRNIVNELNGEKIDIVVWKEDVKEFVSAVLSPAKVISVEVLEEGATARVLVENSQLSLAIGKNGQNARLAAKLTGMRVDIKTVDSFNAEVENNTVVIDEEENA</sequence>
<dbReference type="HAMAP" id="MF_00945_B">
    <property type="entry name" value="NusA_B"/>
    <property type="match status" value="1"/>
</dbReference>
<accession>A0ABU4W7H2</accession>
<dbReference type="InterPro" id="IPR012340">
    <property type="entry name" value="NA-bd_OB-fold"/>
</dbReference>
<comment type="function">
    <text evidence="7">Participates in both transcription termination and antitermination.</text>
</comment>
<dbReference type="SUPFAM" id="SSF54814">
    <property type="entry name" value="Prokaryotic type KH domain (KH-domain type II)"/>
    <property type="match status" value="2"/>
</dbReference>
<dbReference type="SUPFAM" id="SSF69705">
    <property type="entry name" value="Transcription factor NusA, N-terminal domain"/>
    <property type="match status" value="1"/>
</dbReference>
<dbReference type="Pfam" id="PF08529">
    <property type="entry name" value="NusA_N"/>
    <property type="match status" value="1"/>
</dbReference>
<dbReference type="SMART" id="SM00316">
    <property type="entry name" value="S1"/>
    <property type="match status" value="1"/>
</dbReference>
<dbReference type="InterPro" id="IPR015946">
    <property type="entry name" value="KH_dom-like_a/b"/>
</dbReference>
<dbReference type="InterPro" id="IPR010213">
    <property type="entry name" value="TF_NusA"/>
</dbReference>
<dbReference type="EMBL" id="JAVIKH010000002">
    <property type="protein sequence ID" value="MDX8335478.1"/>
    <property type="molecule type" value="Genomic_DNA"/>
</dbReference>
<keyword evidence="5 7" id="KW-0805">Transcription regulation</keyword>
<comment type="subcellular location">
    <subcellularLocation>
        <location evidence="7">Cytoplasm</location>
    </subcellularLocation>
</comment>
<dbReference type="PROSITE" id="PS50126">
    <property type="entry name" value="S1"/>
    <property type="match status" value="1"/>
</dbReference>
<dbReference type="PANTHER" id="PTHR22648:SF0">
    <property type="entry name" value="TRANSCRIPTION TERMINATION_ANTITERMINATION PROTEIN NUSA"/>
    <property type="match status" value="1"/>
</dbReference>
<dbReference type="Pfam" id="PF13184">
    <property type="entry name" value="KH_NusA_1st"/>
    <property type="match status" value="1"/>
</dbReference>
<name>A0ABU4W7H2_9FUSO</name>
<dbReference type="InterPro" id="IPR058582">
    <property type="entry name" value="KH_NusA_2nd"/>
</dbReference>
<dbReference type="RefSeq" id="WP_320312878.1">
    <property type="nucleotide sequence ID" value="NZ_JAVIKH010000002.1"/>
</dbReference>
<proteinExistence type="inferred from homology"/>
<dbReference type="Gene3D" id="3.30.1480.10">
    <property type="entry name" value="NusA, N-terminal domain"/>
    <property type="match status" value="1"/>
</dbReference>
<keyword evidence="6 7" id="KW-0804">Transcription</keyword>
<evidence type="ECO:0000256" key="6">
    <source>
        <dbReference type="ARBA" id="ARBA00023163"/>
    </source>
</evidence>
<dbReference type="Pfam" id="PF26594">
    <property type="entry name" value="KH_NusA_2nd"/>
    <property type="match status" value="1"/>
</dbReference>
<keyword evidence="10" id="KW-1185">Reference proteome</keyword>
<organism evidence="9 10">
    <name type="scientific">Candidatus Cetobacterium colombiensis</name>
    <dbReference type="NCBI Taxonomy" id="3073100"/>
    <lineage>
        <taxon>Bacteria</taxon>
        <taxon>Fusobacteriati</taxon>
        <taxon>Fusobacteriota</taxon>
        <taxon>Fusobacteriia</taxon>
        <taxon>Fusobacteriales</taxon>
        <taxon>Fusobacteriaceae</taxon>
        <taxon>Cetobacterium</taxon>
    </lineage>
</organism>
<keyword evidence="3 7" id="KW-0889">Transcription antitermination</keyword>
<evidence type="ECO:0000256" key="5">
    <source>
        <dbReference type="ARBA" id="ARBA00023015"/>
    </source>
</evidence>
<gene>
    <name evidence="7 9" type="primary">nusA</name>
    <name evidence="9" type="ORF">RFV38_03020</name>
</gene>
<dbReference type="InterPro" id="IPR009019">
    <property type="entry name" value="KH_sf_prok-type"/>
</dbReference>
<protein>
    <recommendedName>
        <fullName evidence="7">Transcription termination/antitermination protein NusA</fullName>
    </recommendedName>
</protein>
<dbReference type="CDD" id="cd04455">
    <property type="entry name" value="S1_NusA"/>
    <property type="match status" value="1"/>
</dbReference>